<sequence>MTMAIPFGRIRILGCRESFSRPYEPPPKSLAGIQVLSKEISAATSTMGDGRHILVAKISKITPVFVRLRPKGLPAFQPEEAEAKPLSLKTVFGKLRGVFALARNKGPFGLFIRAKN</sequence>
<proteinExistence type="predicted"/>
<name>A0A9Q1HIX3_HOLLE</name>
<dbReference type="EMBL" id="JAIZAY010000002">
    <property type="protein sequence ID" value="KAJ8046543.1"/>
    <property type="molecule type" value="Genomic_DNA"/>
</dbReference>
<evidence type="ECO:0000313" key="1">
    <source>
        <dbReference type="EMBL" id="KAJ8046543.1"/>
    </source>
</evidence>
<accession>A0A9Q1HIX3</accession>
<dbReference type="Proteomes" id="UP001152320">
    <property type="component" value="Chromosome 2"/>
</dbReference>
<protein>
    <submittedName>
        <fullName evidence="1">Uncharacterized protein</fullName>
    </submittedName>
</protein>
<evidence type="ECO:0000313" key="2">
    <source>
        <dbReference type="Proteomes" id="UP001152320"/>
    </source>
</evidence>
<keyword evidence="2" id="KW-1185">Reference proteome</keyword>
<dbReference type="AlphaFoldDB" id="A0A9Q1HIX3"/>
<organism evidence="1 2">
    <name type="scientific">Holothuria leucospilota</name>
    <name type="common">Black long sea cucumber</name>
    <name type="synonym">Mertensiothuria leucospilota</name>
    <dbReference type="NCBI Taxonomy" id="206669"/>
    <lineage>
        <taxon>Eukaryota</taxon>
        <taxon>Metazoa</taxon>
        <taxon>Echinodermata</taxon>
        <taxon>Eleutherozoa</taxon>
        <taxon>Echinozoa</taxon>
        <taxon>Holothuroidea</taxon>
        <taxon>Aspidochirotacea</taxon>
        <taxon>Aspidochirotida</taxon>
        <taxon>Holothuriidae</taxon>
        <taxon>Holothuria</taxon>
    </lineage>
</organism>
<reference evidence="1" key="1">
    <citation type="submission" date="2021-10" db="EMBL/GenBank/DDBJ databases">
        <title>Tropical sea cucumber genome reveals ecological adaptation and Cuvierian tubules defense mechanism.</title>
        <authorList>
            <person name="Chen T."/>
        </authorList>
    </citation>
    <scope>NUCLEOTIDE SEQUENCE</scope>
    <source>
        <strain evidence="1">Nanhai2018</strain>
        <tissue evidence="1">Muscle</tissue>
    </source>
</reference>
<gene>
    <name evidence="1" type="ORF">HOLleu_05239</name>
</gene>
<comment type="caution">
    <text evidence="1">The sequence shown here is derived from an EMBL/GenBank/DDBJ whole genome shotgun (WGS) entry which is preliminary data.</text>
</comment>